<evidence type="ECO:0000256" key="1">
    <source>
        <dbReference type="SAM" id="MobiDB-lite"/>
    </source>
</evidence>
<feature type="transmembrane region" description="Helical" evidence="2">
    <location>
        <begin position="163"/>
        <end position="182"/>
    </location>
</feature>
<sequence>MTANHSHHTAAAADSQGAAAEHASTATTDPRRDTRSRWGRSSRLGGGSGRLIVVSLVAGVVIALLIGAAAYGLASSQGDADPRFPAVMGAVMAASALPVGAALAWLALVDRTTVRGAIRDTEETIEGRWLEKAQSGAFGDLLVMLGLGTFVVALAGWQPSLPLVGAGLLLVAGASVAVRYALQKRRG</sequence>
<keyword evidence="2" id="KW-0472">Membrane</keyword>
<dbReference type="EMBL" id="JALXKZ020000049">
    <property type="protein sequence ID" value="MCV7629974.1"/>
    <property type="molecule type" value="Genomic_DNA"/>
</dbReference>
<gene>
    <name evidence="3" type="ORF">M3A82_011620</name>
</gene>
<feature type="compositionally biased region" description="Low complexity" evidence="1">
    <location>
        <begin position="9"/>
        <end position="23"/>
    </location>
</feature>
<feature type="transmembrane region" description="Helical" evidence="2">
    <location>
        <begin position="137"/>
        <end position="157"/>
    </location>
</feature>
<evidence type="ECO:0000313" key="4">
    <source>
        <dbReference type="Proteomes" id="UP001205867"/>
    </source>
</evidence>
<reference evidence="3" key="1">
    <citation type="submission" date="2023-06" db="EMBL/GenBank/DDBJ databases">
        <title>lsaBGC provides a comprehensive framework for evolutionary analysis of biosynthetic gene clusters within focal taxa.</title>
        <authorList>
            <person name="Salamzade R."/>
            <person name="Sandstrom S."/>
            <person name="Kalan L.R."/>
        </authorList>
    </citation>
    <scope>NUCLEOTIDE SEQUENCE</scope>
    <source>
        <strain evidence="3">P3-SID899</strain>
    </source>
</reference>
<dbReference type="Proteomes" id="UP001205867">
    <property type="component" value="Unassembled WGS sequence"/>
</dbReference>
<keyword evidence="2" id="KW-0812">Transmembrane</keyword>
<evidence type="ECO:0000313" key="3">
    <source>
        <dbReference type="EMBL" id="MCV7629974.1"/>
    </source>
</evidence>
<comment type="caution">
    <text evidence="3">The sequence shown here is derived from an EMBL/GenBank/DDBJ whole genome shotgun (WGS) entry which is preliminary data.</text>
</comment>
<proteinExistence type="predicted"/>
<name>A0AAP3AIX5_MICLU</name>
<accession>A0AAP3AIX5</accession>
<feature type="region of interest" description="Disordered" evidence="1">
    <location>
        <begin position="1"/>
        <end position="41"/>
    </location>
</feature>
<dbReference type="RefSeq" id="WP_002856641.1">
    <property type="nucleotide sequence ID" value="NZ_JACLBY010000003.1"/>
</dbReference>
<keyword evidence="2" id="KW-1133">Transmembrane helix</keyword>
<dbReference type="AlphaFoldDB" id="A0AAP3AIX5"/>
<organism evidence="3 4">
    <name type="scientific">Micrococcus luteus</name>
    <name type="common">Micrococcus lysodeikticus</name>
    <dbReference type="NCBI Taxonomy" id="1270"/>
    <lineage>
        <taxon>Bacteria</taxon>
        <taxon>Bacillati</taxon>
        <taxon>Actinomycetota</taxon>
        <taxon>Actinomycetes</taxon>
        <taxon>Micrococcales</taxon>
        <taxon>Micrococcaceae</taxon>
        <taxon>Micrococcus</taxon>
    </lineage>
</organism>
<evidence type="ECO:0000256" key="2">
    <source>
        <dbReference type="SAM" id="Phobius"/>
    </source>
</evidence>
<protein>
    <submittedName>
        <fullName evidence="3">Uncharacterized protein</fullName>
    </submittedName>
</protein>
<feature type="transmembrane region" description="Helical" evidence="2">
    <location>
        <begin position="51"/>
        <end position="74"/>
    </location>
</feature>
<feature type="transmembrane region" description="Helical" evidence="2">
    <location>
        <begin position="86"/>
        <end position="109"/>
    </location>
</feature>